<evidence type="ECO:0008006" key="3">
    <source>
        <dbReference type="Google" id="ProtNLM"/>
    </source>
</evidence>
<accession>A0ABT2HSR3</accession>
<proteinExistence type="predicted"/>
<gene>
    <name evidence="1" type="ORF">M3B43_10445</name>
</gene>
<name>A0ABT2HSR3_9MICC</name>
<keyword evidence="2" id="KW-1185">Reference proteome</keyword>
<sequence length="85" mass="9135">MFSNRILGYSISDRMTAKLAVEAVGNAVTCRGEVAGCILHADRGSQFEAGRWLASCDFTTWSARWAASARPGIVSLFSPGLAKIR</sequence>
<organism evidence="1 2">
    <name type="scientific">Nesterenkonia massiliensis</name>
    <dbReference type="NCBI Taxonomy" id="1232429"/>
    <lineage>
        <taxon>Bacteria</taxon>
        <taxon>Bacillati</taxon>
        <taxon>Actinomycetota</taxon>
        <taxon>Actinomycetes</taxon>
        <taxon>Micrococcales</taxon>
        <taxon>Micrococcaceae</taxon>
        <taxon>Nesterenkonia</taxon>
    </lineage>
</organism>
<protein>
    <recommendedName>
        <fullName evidence="3">DDE-type integrase/transposase/recombinase</fullName>
    </recommendedName>
</protein>
<dbReference type="SUPFAM" id="SSF53098">
    <property type="entry name" value="Ribonuclease H-like"/>
    <property type="match status" value="1"/>
</dbReference>
<evidence type="ECO:0000313" key="2">
    <source>
        <dbReference type="Proteomes" id="UP001205046"/>
    </source>
</evidence>
<dbReference type="InterPro" id="IPR012337">
    <property type="entry name" value="RNaseH-like_sf"/>
</dbReference>
<dbReference type="Proteomes" id="UP001205046">
    <property type="component" value="Unassembled WGS sequence"/>
</dbReference>
<reference evidence="1 2" key="1">
    <citation type="submission" date="2022-04" db="EMBL/GenBank/DDBJ databases">
        <title>Human microbiome associated bacterial genomes.</title>
        <authorList>
            <person name="Sandstrom S."/>
            <person name="Salamzade R."/>
            <person name="Kalan L.R."/>
        </authorList>
    </citation>
    <scope>NUCLEOTIDE SEQUENCE [LARGE SCALE GENOMIC DNA]</scope>
    <source>
        <strain evidence="2">p3-SID767</strain>
    </source>
</reference>
<evidence type="ECO:0000313" key="1">
    <source>
        <dbReference type="EMBL" id="MCT1607726.1"/>
    </source>
</evidence>
<comment type="caution">
    <text evidence="1">The sequence shown here is derived from an EMBL/GenBank/DDBJ whole genome shotgun (WGS) entry which is preliminary data.</text>
</comment>
<dbReference type="EMBL" id="JALXMO010000037">
    <property type="protein sequence ID" value="MCT1607726.1"/>
    <property type="molecule type" value="Genomic_DNA"/>
</dbReference>